<name>A0A6B3SHI0_9BURK</name>
<accession>A0A6B3SHI0</accession>
<dbReference type="RefSeq" id="WP_163960615.1">
    <property type="nucleotide sequence ID" value="NZ_JAAIVB010000011.1"/>
</dbReference>
<dbReference type="AlphaFoldDB" id="A0A6B3SHI0"/>
<keyword evidence="2" id="KW-1185">Reference proteome</keyword>
<evidence type="ECO:0000313" key="2">
    <source>
        <dbReference type="Proteomes" id="UP000482155"/>
    </source>
</evidence>
<gene>
    <name evidence="1" type="ORF">G3574_03390</name>
</gene>
<proteinExistence type="predicted"/>
<dbReference type="EMBL" id="JAAIVB010000011">
    <property type="protein sequence ID" value="NEX60113.1"/>
    <property type="molecule type" value="Genomic_DNA"/>
</dbReference>
<reference evidence="1 2" key="1">
    <citation type="submission" date="2020-02" db="EMBL/GenBank/DDBJ databases">
        <authorList>
            <person name="Kim M.K."/>
        </authorList>
    </citation>
    <scope>NUCLEOTIDE SEQUENCE [LARGE SCALE GENOMIC DNA]</scope>
    <source>
        <strain evidence="1 2">17J57-3</strain>
    </source>
</reference>
<organism evidence="1 2">
    <name type="scientific">Noviherbaspirillum galbum</name>
    <dbReference type="NCBI Taxonomy" id="2709383"/>
    <lineage>
        <taxon>Bacteria</taxon>
        <taxon>Pseudomonadati</taxon>
        <taxon>Pseudomonadota</taxon>
        <taxon>Betaproteobacteria</taxon>
        <taxon>Burkholderiales</taxon>
        <taxon>Oxalobacteraceae</taxon>
        <taxon>Noviherbaspirillum</taxon>
    </lineage>
</organism>
<protein>
    <submittedName>
        <fullName evidence="1">Uncharacterized protein</fullName>
    </submittedName>
</protein>
<dbReference type="Proteomes" id="UP000482155">
    <property type="component" value="Unassembled WGS sequence"/>
</dbReference>
<comment type="caution">
    <text evidence="1">The sequence shown here is derived from an EMBL/GenBank/DDBJ whole genome shotgun (WGS) entry which is preliminary data.</text>
</comment>
<evidence type="ECO:0000313" key="1">
    <source>
        <dbReference type="EMBL" id="NEX60113.1"/>
    </source>
</evidence>
<sequence length="367" mass="40390">MGATITCGKLASGFKRSDGTVVYVLFEQTYESNCYPHTPKWSAVAIGSYQDVMHFVFHVAAVCEGGMVRTPRGDITAQTYIKGWKRALAQPVIMPDVAVRLKISDSWRGTIDREQWEAAKARLHSTGRNDLVEELEAGREVLLSLHSDAEVIIAVYGRFGPFSPWRIVKREDTVAEVDKSLVPEPVIGRVRMPSIRMLQVSAYESEMLQSVDGGPWKLAGWRYSAIGDFVRQVAYPAEMACTGSAKAMIAAYRELMQAAPLAPRETTVTVTVSPPDVNKYRVQTATELAQKLGYAAEGQPIPAQYTVSIGELEAADPNRDKHVVYNATHLDENQCDWHVPGMVSSNGSDGEIVSSEQAMPIEQIALI</sequence>